<keyword evidence="5 8" id="KW-1133">Transmembrane helix</keyword>
<feature type="region of interest" description="Disordered" evidence="7">
    <location>
        <begin position="676"/>
        <end position="707"/>
    </location>
</feature>
<feature type="transmembrane region" description="Helical" evidence="8">
    <location>
        <begin position="811"/>
        <end position="832"/>
    </location>
</feature>
<comment type="similarity">
    <text evidence="2">Belongs to the Ca(2+):cation antiporter (CaCA) (TC 2.A.19) family.</text>
</comment>
<dbReference type="PANTHER" id="PTHR12266:SF0">
    <property type="entry name" value="MITOCHONDRIAL SODIUM_CALCIUM EXCHANGER PROTEIN"/>
    <property type="match status" value="1"/>
</dbReference>
<evidence type="ECO:0000256" key="5">
    <source>
        <dbReference type="ARBA" id="ARBA00022989"/>
    </source>
</evidence>
<feature type="transmembrane region" description="Helical" evidence="8">
    <location>
        <begin position="844"/>
        <end position="864"/>
    </location>
</feature>
<dbReference type="Proteomes" id="UP000316270">
    <property type="component" value="Chromosome 1"/>
</dbReference>
<dbReference type="Gene3D" id="1.20.1420.30">
    <property type="entry name" value="NCX, central ion-binding region"/>
    <property type="match status" value="2"/>
</dbReference>
<evidence type="ECO:0000256" key="8">
    <source>
        <dbReference type="SAM" id="Phobius"/>
    </source>
</evidence>
<feature type="compositionally biased region" description="Polar residues" evidence="7">
    <location>
        <begin position="491"/>
        <end position="526"/>
    </location>
</feature>
<feature type="transmembrane region" description="Helical" evidence="8">
    <location>
        <begin position="141"/>
        <end position="160"/>
    </location>
</feature>
<dbReference type="PANTHER" id="PTHR12266">
    <property type="entry name" value="NA+/CA2+ K+ INDEPENDENT EXCHANGER"/>
    <property type="match status" value="1"/>
</dbReference>
<feature type="transmembrane region" description="Helical" evidence="8">
    <location>
        <begin position="238"/>
        <end position="261"/>
    </location>
</feature>
<feature type="transmembrane region" description="Helical" evidence="8">
    <location>
        <begin position="1021"/>
        <end position="1045"/>
    </location>
</feature>
<reference evidence="10 11" key="1">
    <citation type="submission" date="2019-07" db="EMBL/GenBank/DDBJ databases">
        <title>Finished genome of Venturia effusa.</title>
        <authorList>
            <person name="Young C.A."/>
            <person name="Cox M.P."/>
            <person name="Ganley A.R.D."/>
            <person name="David W.J."/>
        </authorList>
    </citation>
    <scope>NUCLEOTIDE SEQUENCE [LARGE SCALE GENOMIC DNA]</scope>
    <source>
        <strain evidence="11">albino</strain>
    </source>
</reference>
<feature type="region of interest" description="Disordered" evidence="7">
    <location>
        <begin position="413"/>
        <end position="450"/>
    </location>
</feature>
<evidence type="ECO:0000256" key="3">
    <source>
        <dbReference type="ARBA" id="ARBA00022448"/>
    </source>
</evidence>
<comment type="subcellular location">
    <subcellularLocation>
        <location evidence="1">Membrane</location>
        <topology evidence="1">Multi-pass membrane protein</topology>
    </subcellularLocation>
</comment>
<evidence type="ECO:0000256" key="6">
    <source>
        <dbReference type="ARBA" id="ARBA00023136"/>
    </source>
</evidence>
<keyword evidence="11" id="KW-1185">Reference proteome</keyword>
<organism evidence="10 11">
    <name type="scientific">Venturia effusa</name>
    <dbReference type="NCBI Taxonomy" id="50376"/>
    <lineage>
        <taxon>Eukaryota</taxon>
        <taxon>Fungi</taxon>
        <taxon>Dikarya</taxon>
        <taxon>Ascomycota</taxon>
        <taxon>Pezizomycotina</taxon>
        <taxon>Dothideomycetes</taxon>
        <taxon>Pleosporomycetidae</taxon>
        <taxon>Venturiales</taxon>
        <taxon>Venturiaceae</taxon>
        <taxon>Venturia</taxon>
    </lineage>
</organism>
<feature type="compositionally biased region" description="Basic and acidic residues" evidence="7">
    <location>
        <begin position="756"/>
        <end position="767"/>
    </location>
</feature>
<feature type="compositionally biased region" description="Basic and acidic residues" evidence="7">
    <location>
        <begin position="697"/>
        <end position="707"/>
    </location>
</feature>
<keyword evidence="4 8" id="KW-0812">Transmembrane</keyword>
<evidence type="ECO:0000259" key="9">
    <source>
        <dbReference type="Pfam" id="PF01699"/>
    </source>
</evidence>
<name>A0A517KW82_9PEZI</name>
<dbReference type="AlphaFoldDB" id="A0A517KW82"/>
<dbReference type="GO" id="GO:0008324">
    <property type="term" value="F:monoatomic cation transmembrane transporter activity"/>
    <property type="evidence" value="ECO:0007669"/>
    <property type="project" value="TreeGrafter"/>
</dbReference>
<sequence length="1049" mass="114657">MRRLQAPPHGAIRRQRAHQSGAITFCLLLLTVSIFALYSILTPNRLQHGTSQTIQRRSLDDAPEKDLDCRLVHGTPDKCDFVKKNCPDEQAGLFPYLEFYYCNTPAAKPFAFATIVLWMCILFSTIGIAASDFFCINLSTIATLLGLSESLAGVTFLAFGNGSPDVFSTFSAMSTNSGSLAIGELIGAASFITAVVAGAMAFVRPFKVAKKSFVRDVAFFIVAASLSMVFLYDGTLYLWEAAAMVGIYVFYVIFVVLWHWWFTRRRKRREREAAARTQYVTPGSEVAFPAYHDEDETDAPARPIPSRGVSGEDFSALERGRGLAGDAAADYDNEEEEELEDRRKHWLGEINSDMRLNRRRDRRLTHNPVRPSLIGALEFSSVLSGLHKSGNIQSIPLNLRRYSDDARHIEGSMNADAHSAVSEPHSRAPYEVEREDDTSPAATRPFLDVGGGLGGRSRAVSAPDADALRLNTVNIPTIDLLAPLTEDEVSSTKSYGASTENSTLPASHSPTLSVTPPGSHQASRATSPVPMGRAGSPSDLLTIPGAAPHARTVDSPSTIPMQLPRLNIPQSESLHRDGLPSISPNMSPRISGRVPPVSESPLSEFPFDLAFDITGENPIKWWPYKILPSPLELWATLFPTLCGWKTKNWWARLLGLIAAPSVFLLTITLPVVEIESEEQEPDDDIPDLTLPGGTSHLSDEATQRDRSHTNLSIIVDPAEPIQEGASSYHETSIGFSQALQTGLGGHGTTATIAASTEHRHQLHDHAPLHPHHRSHSQAILSPSERTMMQSPEQLPAAPELQRPSAKDWCRWLVILQAYISPLFIVVIFWAKFDMEDPRSLIKPTLIAVACSTAATAFVLLTSTAAHAPKWRVIMCFLGFIVSITWISTIADEVVGVLKTIGVILNISDAILGLTIFAVGNSLGDLVADYTVAKLGYPVMALSACFGGPMLNILLGVGLSGLYLTIKGAKDKQHKHPDRELKFKPYHIDVSRTLMISGATLLVTLVGLLVVVPLRRWKMDRFIGWGLIVIWSVSTVSNVLVEVLGVGMDR</sequence>
<feature type="domain" description="Sodium/calcium exchanger membrane region" evidence="9">
    <location>
        <begin position="116"/>
        <end position="256"/>
    </location>
</feature>
<feature type="transmembrane region" description="Helical" evidence="8">
    <location>
        <begin position="985"/>
        <end position="1009"/>
    </location>
</feature>
<feature type="transmembrane region" description="Helical" evidence="8">
    <location>
        <begin position="870"/>
        <end position="890"/>
    </location>
</feature>
<feature type="transmembrane region" description="Helical" evidence="8">
    <location>
        <begin position="110"/>
        <end position="129"/>
    </location>
</feature>
<protein>
    <recommendedName>
        <fullName evidence="9">Sodium/calcium exchanger membrane region domain-containing protein</fullName>
    </recommendedName>
</protein>
<evidence type="ECO:0000313" key="11">
    <source>
        <dbReference type="Proteomes" id="UP000316270"/>
    </source>
</evidence>
<keyword evidence="6 8" id="KW-0472">Membrane</keyword>
<dbReference type="GO" id="GO:0006874">
    <property type="term" value="P:intracellular calcium ion homeostasis"/>
    <property type="evidence" value="ECO:0007669"/>
    <property type="project" value="TreeGrafter"/>
</dbReference>
<accession>A0A517KW82</accession>
<feature type="compositionally biased region" description="Acidic residues" evidence="7">
    <location>
        <begin position="676"/>
        <end position="686"/>
    </location>
</feature>
<evidence type="ECO:0000256" key="7">
    <source>
        <dbReference type="SAM" id="MobiDB-lite"/>
    </source>
</evidence>
<dbReference type="Pfam" id="PF01699">
    <property type="entry name" value="Na_Ca_ex"/>
    <property type="match status" value="2"/>
</dbReference>
<dbReference type="GO" id="GO:0016020">
    <property type="term" value="C:membrane"/>
    <property type="evidence" value="ECO:0007669"/>
    <property type="project" value="UniProtKB-SubCell"/>
</dbReference>
<dbReference type="InterPro" id="IPR004837">
    <property type="entry name" value="NaCa_Exmemb"/>
</dbReference>
<keyword evidence="3" id="KW-0813">Transport</keyword>
<feature type="transmembrane region" description="Helical" evidence="8">
    <location>
        <begin position="939"/>
        <end position="964"/>
    </location>
</feature>
<feature type="transmembrane region" description="Helical" evidence="8">
    <location>
        <begin position="21"/>
        <end position="41"/>
    </location>
</feature>
<dbReference type="EMBL" id="CP042185">
    <property type="protein sequence ID" value="QDS67650.1"/>
    <property type="molecule type" value="Genomic_DNA"/>
</dbReference>
<feature type="transmembrane region" description="Helical" evidence="8">
    <location>
        <begin position="180"/>
        <end position="201"/>
    </location>
</feature>
<evidence type="ECO:0000256" key="1">
    <source>
        <dbReference type="ARBA" id="ARBA00004141"/>
    </source>
</evidence>
<evidence type="ECO:0000313" key="10">
    <source>
        <dbReference type="EMBL" id="QDS67650.1"/>
    </source>
</evidence>
<dbReference type="STRING" id="50376.A0A517KW82"/>
<feature type="domain" description="Sodium/calcium exchanger membrane region" evidence="9">
    <location>
        <begin position="876"/>
        <end position="1035"/>
    </location>
</feature>
<dbReference type="InterPro" id="IPR051359">
    <property type="entry name" value="CaCA_antiporter"/>
</dbReference>
<gene>
    <name evidence="10" type="ORF">FKW77_004706</name>
</gene>
<feature type="region of interest" description="Disordered" evidence="7">
    <location>
        <begin position="491"/>
        <end position="563"/>
    </location>
</feature>
<evidence type="ECO:0000256" key="2">
    <source>
        <dbReference type="ARBA" id="ARBA00008170"/>
    </source>
</evidence>
<evidence type="ECO:0000256" key="4">
    <source>
        <dbReference type="ARBA" id="ARBA00022692"/>
    </source>
</evidence>
<feature type="transmembrane region" description="Helical" evidence="8">
    <location>
        <begin position="902"/>
        <end position="919"/>
    </location>
</feature>
<feature type="transmembrane region" description="Helical" evidence="8">
    <location>
        <begin position="213"/>
        <end position="232"/>
    </location>
</feature>
<feature type="region of interest" description="Disordered" evidence="7">
    <location>
        <begin position="756"/>
        <end position="778"/>
    </location>
</feature>
<dbReference type="InterPro" id="IPR044880">
    <property type="entry name" value="NCX_ion-bd_dom_sf"/>
</dbReference>
<proteinExistence type="inferred from homology"/>
<dbReference type="OrthoDB" id="407410at2759"/>